<dbReference type="PROSITE" id="PS50213">
    <property type="entry name" value="FAS1"/>
    <property type="match status" value="2"/>
</dbReference>
<dbReference type="RefSeq" id="XP_047765301.1">
    <property type="nucleotide sequence ID" value="XM_047910561.1"/>
</dbReference>
<reference evidence="4" key="2">
    <citation type="journal article" date="2022" name="Microb. Genom.">
        <title>A chromosome-scale genome assembly of the tomato pathogen Cladosporium fulvum reveals a compartmentalized genome architecture and the presence of a dispensable chromosome.</title>
        <authorList>
            <person name="Zaccaron A.Z."/>
            <person name="Chen L.H."/>
            <person name="Samaras A."/>
            <person name="Stergiopoulos I."/>
        </authorList>
    </citation>
    <scope>NUCLEOTIDE SEQUENCE</scope>
    <source>
        <strain evidence="4">Race5_Kim</strain>
    </source>
</reference>
<dbReference type="GO" id="GO:0016236">
    <property type="term" value="P:macroautophagy"/>
    <property type="evidence" value="ECO:0007669"/>
    <property type="project" value="TreeGrafter"/>
</dbReference>
<feature type="domain" description="FAS1" evidence="3">
    <location>
        <begin position="173"/>
        <end position="303"/>
    </location>
</feature>
<dbReference type="GO" id="GO:0000329">
    <property type="term" value="C:fungal-type vacuole membrane"/>
    <property type="evidence" value="ECO:0007669"/>
    <property type="project" value="TreeGrafter"/>
</dbReference>
<dbReference type="InterPro" id="IPR000782">
    <property type="entry name" value="FAS1_domain"/>
</dbReference>
<gene>
    <name evidence="4" type="ORF">CLAFUR5_11413</name>
</gene>
<dbReference type="Pfam" id="PF02469">
    <property type="entry name" value="Fasciclin"/>
    <property type="match status" value="2"/>
</dbReference>
<protein>
    <submittedName>
        <fullName evidence="4">Fasciclin-like arabinogalactan protein CTB11</fullName>
    </submittedName>
</protein>
<dbReference type="OMA" id="RVECGIQ"/>
<keyword evidence="5" id="KW-1185">Reference proteome</keyword>
<evidence type="ECO:0000256" key="1">
    <source>
        <dbReference type="SAM" id="Phobius"/>
    </source>
</evidence>
<dbReference type="Proteomes" id="UP000756132">
    <property type="component" value="Chromosome 8"/>
</dbReference>
<keyword evidence="2" id="KW-0732">Signal</keyword>
<sequence length="378" mass="42403">MVSNAIWVALASMPILAASQALSKVLATESAFSSFHDVLQHHDLLKDLDSERNITCFIPNNDAIQYLSDFGINLTTADPAIAKALLAYGLIDGIHASERLTAFGKTRRFRSHLMPPLFTSITEGQSVNIRVQQKEDGVIIALETGLQILTEVVQRDISFDHGVLHGTKTNMVLPENISDTTRQNHMTGYFELMKKSGTEAQLNNIVGTTYFVPSNKAIAKYKPLLNMLTPEQLATVVLQHVTTDQVLYEDMVNHSGLLLKSLFNSTIQIDRDSRGELRVNGHGVRAEDMLLTNGVAYLIDDMILLTSDVNNMPTLDSVLLYDSIYRRSLTWVKDNIMKVVTAVAFSILLVTYMVNKMQQRRSTRYQRVGWLGEWQEKK</sequence>
<evidence type="ECO:0000259" key="3">
    <source>
        <dbReference type="PROSITE" id="PS50213"/>
    </source>
</evidence>
<feature type="transmembrane region" description="Helical" evidence="1">
    <location>
        <begin position="336"/>
        <end position="354"/>
    </location>
</feature>
<accession>A0A9Q8USM9</accession>
<keyword evidence="1" id="KW-0812">Transmembrane</keyword>
<evidence type="ECO:0000313" key="5">
    <source>
        <dbReference type="Proteomes" id="UP000756132"/>
    </source>
</evidence>
<dbReference type="PANTHER" id="PTHR10900:SF77">
    <property type="entry name" value="FI19380P1"/>
    <property type="match status" value="1"/>
</dbReference>
<dbReference type="KEGG" id="ffu:CLAFUR5_11413"/>
<dbReference type="PANTHER" id="PTHR10900">
    <property type="entry name" value="PERIOSTIN-RELATED"/>
    <property type="match status" value="1"/>
</dbReference>
<keyword evidence="1" id="KW-1133">Transmembrane helix</keyword>
<feature type="chain" id="PRO_5040333104" evidence="2">
    <location>
        <begin position="20"/>
        <end position="378"/>
    </location>
</feature>
<proteinExistence type="predicted"/>
<dbReference type="SUPFAM" id="SSF82153">
    <property type="entry name" value="FAS1 domain"/>
    <property type="match status" value="2"/>
</dbReference>
<dbReference type="GeneID" id="71991291"/>
<dbReference type="AlphaFoldDB" id="A0A9Q8USM9"/>
<feature type="domain" description="FAS1" evidence="3">
    <location>
        <begin position="19"/>
        <end position="171"/>
    </location>
</feature>
<name>A0A9Q8USM9_PASFU</name>
<dbReference type="EMBL" id="CP090170">
    <property type="protein sequence ID" value="UJO20935.1"/>
    <property type="molecule type" value="Genomic_DNA"/>
</dbReference>
<dbReference type="Gene3D" id="2.30.180.10">
    <property type="entry name" value="FAS1 domain"/>
    <property type="match status" value="2"/>
</dbReference>
<feature type="signal peptide" evidence="2">
    <location>
        <begin position="1"/>
        <end position="19"/>
    </location>
</feature>
<dbReference type="InterPro" id="IPR050904">
    <property type="entry name" value="Adhesion/Biosynth-related"/>
</dbReference>
<dbReference type="OrthoDB" id="286301at2759"/>
<dbReference type="SMART" id="SM00554">
    <property type="entry name" value="FAS1"/>
    <property type="match status" value="2"/>
</dbReference>
<dbReference type="InterPro" id="IPR036378">
    <property type="entry name" value="FAS1_dom_sf"/>
</dbReference>
<evidence type="ECO:0000313" key="4">
    <source>
        <dbReference type="EMBL" id="UJO20935.1"/>
    </source>
</evidence>
<evidence type="ECO:0000256" key="2">
    <source>
        <dbReference type="SAM" id="SignalP"/>
    </source>
</evidence>
<organism evidence="4 5">
    <name type="scientific">Passalora fulva</name>
    <name type="common">Tomato leaf mold</name>
    <name type="synonym">Cladosporium fulvum</name>
    <dbReference type="NCBI Taxonomy" id="5499"/>
    <lineage>
        <taxon>Eukaryota</taxon>
        <taxon>Fungi</taxon>
        <taxon>Dikarya</taxon>
        <taxon>Ascomycota</taxon>
        <taxon>Pezizomycotina</taxon>
        <taxon>Dothideomycetes</taxon>
        <taxon>Dothideomycetidae</taxon>
        <taxon>Mycosphaerellales</taxon>
        <taxon>Mycosphaerellaceae</taxon>
        <taxon>Fulvia</taxon>
    </lineage>
</organism>
<reference evidence="4" key="1">
    <citation type="submission" date="2021-12" db="EMBL/GenBank/DDBJ databases">
        <authorList>
            <person name="Zaccaron A."/>
            <person name="Stergiopoulos I."/>
        </authorList>
    </citation>
    <scope>NUCLEOTIDE SEQUENCE</scope>
    <source>
        <strain evidence="4">Race5_Kim</strain>
    </source>
</reference>
<keyword evidence="1" id="KW-0472">Membrane</keyword>